<dbReference type="Gene3D" id="3.90.1200.10">
    <property type="match status" value="1"/>
</dbReference>
<dbReference type="Pfam" id="PF01636">
    <property type="entry name" value="APH"/>
    <property type="match status" value="1"/>
</dbReference>
<reference evidence="2" key="1">
    <citation type="submission" date="2018-05" db="EMBL/GenBank/DDBJ databases">
        <authorList>
            <person name="Lanie J.A."/>
            <person name="Ng W.-L."/>
            <person name="Kazmierczak K.M."/>
            <person name="Andrzejewski T.M."/>
            <person name="Davidsen T.M."/>
            <person name="Wayne K.J."/>
            <person name="Tettelin H."/>
            <person name="Glass J.I."/>
            <person name="Rusch D."/>
            <person name="Podicherti R."/>
            <person name="Tsui H.-C.T."/>
            <person name="Winkler M.E."/>
        </authorList>
    </citation>
    <scope>NUCLEOTIDE SEQUENCE</scope>
</reference>
<dbReference type="InterPro" id="IPR002575">
    <property type="entry name" value="Aminoglycoside_PTrfase"/>
</dbReference>
<sequence>YGFGYGTWVFIGNETVIKVDPEVGRPGRFSHELAVTAMDIPGVATPNVIETGTLEGRAWVIMNRLDGSIGYNVWPGLDDKARQKLVTQLATALLNLQQFKPDASMLNATTENWGQHVRQSFNRALRAVDAIVPGRVISQSQGAFALWAEALEDRPRVLCHGDLWFGNILVNHQGELSGIIDFDRIALAPADYELDMLLRFWNYPWNFVPEQLEETYNDPLDTLLLKPFLELCQGDLSDEALNARLSALELVYRLNLVNRFGWNDQNAEMFDRVLAGDWAKGLI</sequence>
<proteinExistence type="predicted"/>
<dbReference type="AlphaFoldDB" id="A0A382N890"/>
<dbReference type="SUPFAM" id="SSF56112">
    <property type="entry name" value="Protein kinase-like (PK-like)"/>
    <property type="match status" value="1"/>
</dbReference>
<evidence type="ECO:0000313" key="2">
    <source>
        <dbReference type="EMBL" id="SVC56427.1"/>
    </source>
</evidence>
<dbReference type="EMBL" id="UINC01098138">
    <property type="protein sequence ID" value="SVC56427.1"/>
    <property type="molecule type" value="Genomic_DNA"/>
</dbReference>
<evidence type="ECO:0000259" key="1">
    <source>
        <dbReference type="Pfam" id="PF01636"/>
    </source>
</evidence>
<accession>A0A382N890</accession>
<feature type="non-terminal residue" evidence="2">
    <location>
        <position position="1"/>
    </location>
</feature>
<name>A0A382N890_9ZZZZ</name>
<dbReference type="InterPro" id="IPR051678">
    <property type="entry name" value="AGP_Transferase"/>
</dbReference>
<protein>
    <recommendedName>
        <fullName evidence="1">Aminoglycoside phosphotransferase domain-containing protein</fullName>
    </recommendedName>
</protein>
<gene>
    <name evidence="2" type="ORF">METZ01_LOCUS309281</name>
</gene>
<dbReference type="InterPro" id="IPR011009">
    <property type="entry name" value="Kinase-like_dom_sf"/>
</dbReference>
<organism evidence="2">
    <name type="scientific">marine metagenome</name>
    <dbReference type="NCBI Taxonomy" id="408172"/>
    <lineage>
        <taxon>unclassified sequences</taxon>
        <taxon>metagenomes</taxon>
        <taxon>ecological metagenomes</taxon>
    </lineage>
</organism>
<feature type="domain" description="Aminoglycoside phosphotransferase" evidence="1">
    <location>
        <begin position="39"/>
        <end position="202"/>
    </location>
</feature>
<dbReference type="PANTHER" id="PTHR21310">
    <property type="entry name" value="AMINOGLYCOSIDE PHOSPHOTRANSFERASE-RELATED-RELATED"/>
    <property type="match status" value="1"/>
</dbReference>